<dbReference type="Gene3D" id="3.30.470.20">
    <property type="entry name" value="ATP-grasp fold, B domain"/>
    <property type="match status" value="1"/>
</dbReference>
<evidence type="ECO:0000256" key="6">
    <source>
        <dbReference type="ARBA" id="ARBA00022741"/>
    </source>
</evidence>
<evidence type="ECO:0000313" key="14">
    <source>
        <dbReference type="EMBL" id="ONN27557.1"/>
    </source>
</evidence>
<dbReference type="InterPro" id="IPR037123">
    <property type="entry name" value="PRibGlycinamide_synth_C_sf"/>
</dbReference>
<comment type="cofactor">
    <cofactor evidence="2">
        <name>Mg(2+)</name>
        <dbReference type="ChEBI" id="CHEBI:18420"/>
    </cofactor>
</comment>
<dbReference type="InterPro" id="IPR020560">
    <property type="entry name" value="PRibGlycinamide_synth_C-dom"/>
</dbReference>
<keyword evidence="5 14" id="KW-0436">Ligase</keyword>
<dbReference type="SMART" id="SM01209">
    <property type="entry name" value="GARS_A"/>
    <property type="match status" value="1"/>
</dbReference>
<comment type="caution">
    <text evidence="14">The sequence shown here is derived from an EMBL/GenBank/DDBJ whole genome shotgun (WGS) entry which is preliminary data.</text>
</comment>
<protein>
    <recommendedName>
        <fullName evidence="4">phosphoribosylamine--glycine ligase</fullName>
        <ecNumber evidence="4">6.3.4.13</ecNumber>
    </recommendedName>
    <alternativeName>
        <fullName evidence="10">Glycinamide ribonucleotide synthetase</fullName>
    </alternativeName>
    <alternativeName>
        <fullName evidence="11">Phosphoribosylglycinamide synthetase</fullName>
    </alternativeName>
</protein>
<dbReference type="InterPro" id="IPR011054">
    <property type="entry name" value="Rudment_hybrid_motif"/>
</dbReference>
<dbReference type="Pfam" id="PF02843">
    <property type="entry name" value="GARS_C"/>
    <property type="match status" value="1"/>
</dbReference>
<name>A0ABX3II98_9BACT</name>
<evidence type="ECO:0000256" key="10">
    <source>
        <dbReference type="ARBA" id="ARBA00042242"/>
    </source>
</evidence>
<dbReference type="InterPro" id="IPR000115">
    <property type="entry name" value="PRibGlycinamide_synth"/>
</dbReference>
<dbReference type="EMBL" id="LBFC01000010">
    <property type="protein sequence ID" value="ONN27557.1"/>
    <property type="molecule type" value="Genomic_DNA"/>
</dbReference>
<reference evidence="14 15" key="1">
    <citation type="submission" date="2015-06" db="EMBL/GenBank/DDBJ databases">
        <title>Genome sequencing of Thermotogales isolates from hydrothermal vents.</title>
        <authorList>
            <person name="Haverkamp T.H."/>
            <person name="Kublanov I.V."/>
            <person name="Nesbo C.L."/>
        </authorList>
    </citation>
    <scope>NUCLEOTIDE SEQUENCE [LARGE SCALE GENOMIC DNA]</scope>
    <source>
        <strain evidence="15">ik275mar</strain>
    </source>
</reference>
<evidence type="ECO:0000259" key="13">
    <source>
        <dbReference type="PROSITE" id="PS50975"/>
    </source>
</evidence>
<proteinExistence type="inferred from homology"/>
<evidence type="ECO:0000313" key="15">
    <source>
        <dbReference type="Proteomes" id="UP000242616"/>
    </source>
</evidence>
<organism evidence="14 15">
    <name type="scientific">Thermosipho affectus</name>
    <dbReference type="NCBI Taxonomy" id="660294"/>
    <lineage>
        <taxon>Bacteria</taxon>
        <taxon>Thermotogati</taxon>
        <taxon>Thermotogota</taxon>
        <taxon>Thermotogae</taxon>
        <taxon>Thermotogales</taxon>
        <taxon>Fervidobacteriaceae</taxon>
        <taxon>Thermosipho</taxon>
    </lineage>
</organism>
<dbReference type="InterPro" id="IPR020562">
    <property type="entry name" value="PRibGlycinamide_synth_N"/>
</dbReference>
<evidence type="ECO:0000256" key="11">
    <source>
        <dbReference type="ARBA" id="ARBA00042864"/>
    </source>
</evidence>
<dbReference type="PANTHER" id="PTHR43472:SF1">
    <property type="entry name" value="PHOSPHORIBOSYLAMINE--GLYCINE LIGASE, CHLOROPLASTIC"/>
    <property type="match status" value="1"/>
</dbReference>
<accession>A0ABX3II98</accession>
<dbReference type="Pfam" id="PF01071">
    <property type="entry name" value="GARS_A"/>
    <property type="match status" value="1"/>
</dbReference>
<keyword evidence="8 12" id="KW-0067">ATP-binding</keyword>
<dbReference type="Gene3D" id="3.30.1490.20">
    <property type="entry name" value="ATP-grasp fold, A domain"/>
    <property type="match status" value="1"/>
</dbReference>
<dbReference type="NCBIfam" id="TIGR00877">
    <property type="entry name" value="purD"/>
    <property type="match status" value="1"/>
</dbReference>
<comment type="cofactor">
    <cofactor evidence="1">
        <name>Mn(2+)</name>
        <dbReference type="ChEBI" id="CHEBI:29035"/>
    </cofactor>
</comment>
<evidence type="ECO:0000256" key="7">
    <source>
        <dbReference type="ARBA" id="ARBA00022755"/>
    </source>
</evidence>
<dbReference type="Proteomes" id="UP000242616">
    <property type="component" value="Unassembled WGS sequence"/>
</dbReference>
<dbReference type="InterPro" id="IPR016185">
    <property type="entry name" value="PreATP-grasp_dom_sf"/>
</dbReference>
<comment type="similarity">
    <text evidence="9">Belongs to the GARS family.</text>
</comment>
<evidence type="ECO:0000256" key="2">
    <source>
        <dbReference type="ARBA" id="ARBA00001946"/>
    </source>
</evidence>
<evidence type="ECO:0000256" key="9">
    <source>
        <dbReference type="ARBA" id="ARBA00038345"/>
    </source>
</evidence>
<evidence type="ECO:0000256" key="12">
    <source>
        <dbReference type="PROSITE-ProRule" id="PRU00409"/>
    </source>
</evidence>
<evidence type="ECO:0000256" key="3">
    <source>
        <dbReference type="ARBA" id="ARBA00005174"/>
    </source>
</evidence>
<evidence type="ECO:0000256" key="8">
    <source>
        <dbReference type="ARBA" id="ARBA00022840"/>
    </source>
</evidence>
<keyword evidence="15" id="KW-1185">Reference proteome</keyword>
<dbReference type="PANTHER" id="PTHR43472">
    <property type="entry name" value="PHOSPHORIBOSYLAMINE--GLYCINE LIGASE"/>
    <property type="match status" value="1"/>
</dbReference>
<dbReference type="PROSITE" id="PS00184">
    <property type="entry name" value="GARS"/>
    <property type="match status" value="1"/>
</dbReference>
<dbReference type="Gene3D" id="3.90.600.10">
    <property type="entry name" value="Phosphoribosylglycinamide synthetase, C-terminal domain"/>
    <property type="match status" value="1"/>
</dbReference>
<comment type="pathway">
    <text evidence="3">Purine metabolism; IMP biosynthesis via de novo pathway; N(1)-(5-phospho-D-ribosyl)glycinamide from 5-phospho-alpha-D-ribose 1-diphosphate: step 2/2.</text>
</comment>
<dbReference type="InterPro" id="IPR011761">
    <property type="entry name" value="ATP-grasp"/>
</dbReference>
<sequence length="395" mass="43477">MKICILGSGGREHAIGYSFEKIGFEVFYAPGNGLTGNNIDDIENFNGLIIPGSEEYLAKGVAEKLKNVFGPTIQGAKLESSKIFAKKFMSKYNLPTPRFEIVESELELREKIKKFYPPYVLKADGLAKGKGVLITSDESEAIALGAKLIKGQLIKGVSGPIILDEFIPGRELSAMAVVNENGFSLYPFIQDYKRANTGNMGPNTGGMGSFGPISIDKSIKEKIETLFEKTLYGLKKEGINYRGFLYLGLMLFEKTPYILEYNVRLGDPETEVIVATNPENFAETILKATECEKIPDFSPENVALDVVLASKGYPISYKKGLEIKNITKIEGENFIIFGAGVKRNGEKLYTDGGRVLHCVGIGKTKEDAKNVAYDLANKIDFEGKFFRTDIGVIYA</sequence>
<dbReference type="EC" id="6.3.4.13" evidence="4"/>
<dbReference type="SUPFAM" id="SSF51246">
    <property type="entry name" value="Rudiment single hybrid motif"/>
    <property type="match status" value="1"/>
</dbReference>
<dbReference type="SUPFAM" id="SSF52440">
    <property type="entry name" value="PreATP-grasp domain"/>
    <property type="match status" value="1"/>
</dbReference>
<feature type="domain" description="ATP-grasp" evidence="13">
    <location>
        <begin position="86"/>
        <end position="290"/>
    </location>
</feature>
<gene>
    <name evidence="14" type="ORF">XJ44_03270</name>
</gene>
<dbReference type="SMART" id="SM01210">
    <property type="entry name" value="GARS_C"/>
    <property type="match status" value="1"/>
</dbReference>
<dbReference type="Pfam" id="PF02844">
    <property type="entry name" value="GARS_N"/>
    <property type="match status" value="1"/>
</dbReference>
<evidence type="ECO:0000256" key="1">
    <source>
        <dbReference type="ARBA" id="ARBA00001936"/>
    </source>
</evidence>
<keyword evidence="6 12" id="KW-0547">Nucleotide-binding</keyword>
<keyword evidence="7" id="KW-0658">Purine biosynthesis</keyword>
<dbReference type="SUPFAM" id="SSF56059">
    <property type="entry name" value="Glutathione synthetase ATP-binding domain-like"/>
    <property type="match status" value="1"/>
</dbReference>
<evidence type="ECO:0000256" key="4">
    <source>
        <dbReference type="ARBA" id="ARBA00013255"/>
    </source>
</evidence>
<dbReference type="InterPro" id="IPR013815">
    <property type="entry name" value="ATP_grasp_subdomain_1"/>
</dbReference>
<dbReference type="InterPro" id="IPR020561">
    <property type="entry name" value="PRibGlycinamid_synth_ATP-grasp"/>
</dbReference>
<dbReference type="Gene3D" id="3.40.50.20">
    <property type="match status" value="1"/>
</dbReference>
<evidence type="ECO:0000256" key="5">
    <source>
        <dbReference type="ARBA" id="ARBA00022598"/>
    </source>
</evidence>
<dbReference type="PROSITE" id="PS50975">
    <property type="entry name" value="ATP_GRASP"/>
    <property type="match status" value="1"/>
</dbReference>
<dbReference type="GO" id="GO:0016874">
    <property type="term" value="F:ligase activity"/>
    <property type="evidence" value="ECO:0007669"/>
    <property type="project" value="UniProtKB-KW"/>
</dbReference>
<dbReference type="RefSeq" id="WP_077198045.1">
    <property type="nucleotide sequence ID" value="NZ_LBFC01000010.1"/>
</dbReference>
<dbReference type="InterPro" id="IPR020559">
    <property type="entry name" value="PRibGlycinamide_synth_CS"/>
</dbReference>